<gene>
    <name evidence="3" type="ORF">GB881_11060</name>
</gene>
<dbReference type="Proteomes" id="UP000437709">
    <property type="component" value="Unassembled WGS sequence"/>
</dbReference>
<feature type="compositionally biased region" description="Basic and acidic residues" evidence="1">
    <location>
        <begin position="65"/>
        <end position="84"/>
    </location>
</feature>
<dbReference type="EMBL" id="WHPC01000041">
    <property type="protein sequence ID" value="MPV37569.1"/>
    <property type="molecule type" value="Genomic_DNA"/>
</dbReference>
<proteinExistence type="predicted"/>
<dbReference type="AlphaFoldDB" id="A0A6N7EHF8"/>
<feature type="region of interest" description="Disordered" evidence="1">
    <location>
        <begin position="65"/>
        <end position="111"/>
    </location>
</feature>
<evidence type="ECO:0000256" key="2">
    <source>
        <dbReference type="SAM" id="Phobius"/>
    </source>
</evidence>
<protein>
    <submittedName>
        <fullName evidence="3">Uncharacterized protein</fullName>
    </submittedName>
</protein>
<keyword evidence="2" id="KW-0472">Membrane</keyword>
<feature type="transmembrane region" description="Helical" evidence="2">
    <location>
        <begin position="38"/>
        <end position="59"/>
    </location>
</feature>
<organism evidence="3 4">
    <name type="scientific">Georgenia subflava</name>
    <dbReference type="NCBI Taxonomy" id="1622177"/>
    <lineage>
        <taxon>Bacteria</taxon>
        <taxon>Bacillati</taxon>
        <taxon>Actinomycetota</taxon>
        <taxon>Actinomycetes</taxon>
        <taxon>Micrococcales</taxon>
        <taxon>Bogoriellaceae</taxon>
        <taxon>Georgenia</taxon>
    </lineage>
</organism>
<comment type="caution">
    <text evidence="3">The sequence shown here is derived from an EMBL/GenBank/DDBJ whole genome shotgun (WGS) entry which is preliminary data.</text>
</comment>
<keyword evidence="4" id="KW-1185">Reference proteome</keyword>
<sequence>MAHRTPPARTFVVLAVISGSVIAASVLAWVMHLIPFEVFIGVVGLVVVVEAIVILRTVSRVRAEAADRRVAGSESPARADRDPDTDVNTLGASGADELGYDPMAKFRPPND</sequence>
<keyword evidence="2" id="KW-1133">Transmembrane helix</keyword>
<accession>A0A6N7EHF8</accession>
<name>A0A6N7EHF8_9MICO</name>
<keyword evidence="2" id="KW-0812">Transmembrane</keyword>
<dbReference type="RefSeq" id="WP_152193628.1">
    <property type="nucleotide sequence ID" value="NZ_VUKD01000001.1"/>
</dbReference>
<evidence type="ECO:0000313" key="3">
    <source>
        <dbReference type="EMBL" id="MPV37569.1"/>
    </source>
</evidence>
<evidence type="ECO:0000256" key="1">
    <source>
        <dbReference type="SAM" id="MobiDB-lite"/>
    </source>
</evidence>
<evidence type="ECO:0000313" key="4">
    <source>
        <dbReference type="Proteomes" id="UP000437709"/>
    </source>
</evidence>
<feature type="transmembrane region" description="Helical" evidence="2">
    <location>
        <begin position="12"/>
        <end position="32"/>
    </location>
</feature>
<reference evidence="3 4" key="1">
    <citation type="submission" date="2019-10" db="EMBL/GenBank/DDBJ databases">
        <title>Georgenia wutianyii sp. nov. and Georgenia yuyongxinii sp. nov. isolated from plateau pika (Ochotona curzoniae) in the Qinghai-Tibet plateau of China.</title>
        <authorList>
            <person name="Tian Z."/>
        </authorList>
    </citation>
    <scope>NUCLEOTIDE SEQUENCE [LARGE SCALE GENOMIC DNA]</scope>
    <source>
        <strain evidence="3 4">JCM 19765</strain>
    </source>
</reference>